<organism evidence="2 3">
    <name type="scientific">Dyella mobilis</name>
    <dbReference type="NCBI Taxonomy" id="1849582"/>
    <lineage>
        <taxon>Bacteria</taxon>
        <taxon>Pseudomonadati</taxon>
        <taxon>Pseudomonadota</taxon>
        <taxon>Gammaproteobacteria</taxon>
        <taxon>Lysobacterales</taxon>
        <taxon>Rhodanobacteraceae</taxon>
        <taxon>Dyella</taxon>
    </lineage>
</organism>
<proteinExistence type="predicted"/>
<comment type="caution">
    <text evidence="2">The sequence shown here is derived from an EMBL/GenBank/DDBJ whole genome shotgun (WGS) entry which is preliminary data.</text>
</comment>
<sequence length="188" mass="19562">MKASVFVGVSVDGFMARLDGALDFLPADGGEPHGYEEFMAGVDALVIGRNTYETVLGFETWPYAEKPVFVLSSHALAKAPDGARMEQMSGPPAQIAAALAARGIGHVYVDGGITIQGFLRAGLIQRLIVTRVPVLIGTGIPLFGATSRDIVLRHVLTRSYASGLVQSEYAIVAAGGDPGGASHGEPSP</sequence>
<evidence type="ECO:0000313" key="3">
    <source>
        <dbReference type="Proteomes" id="UP001430193"/>
    </source>
</evidence>
<dbReference type="InterPro" id="IPR050765">
    <property type="entry name" value="Riboflavin_Biosynth_HTPR"/>
</dbReference>
<dbReference type="PANTHER" id="PTHR38011">
    <property type="entry name" value="DIHYDROFOLATE REDUCTASE FAMILY PROTEIN (AFU_ORTHOLOGUE AFUA_8G06820)"/>
    <property type="match status" value="1"/>
</dbReference>
<evidence type="ECO:0000313" key="2">
    <source>
        <dbReference type="EMBL" id="MBM7131835.1"/>
    </source>
</evidence>
<dbReference type="InterPro" id="IPR002734">
    <property type="entry name" value="RibDG_C"/>
</dbReference>
<dbReference type="InterPro" id="IPR024072">
    <property type="entry name" value="DHFR-like_dom_sf"/>
</dbReference>
<gene>
    <name evidence="2" type="ORF">ISS99_20105</name>
</gene>
<feature type="domain" description="Bacterial bifunctional deaminase-reductase C-terminal" evidence="1">
    <location>
        <begin position="6"/>
        <end position="163"/>
    </location>
</feature>
<protein>
    <submittedName>
        <fullName evidence="2">Dihydrofolate reductase family protein</fullName>
    </submittedName>
</protein>
<dbReference type="Pfam" id="PF01872">
    <property type="entry name" value="RibD_C"/>
    <property type="match status" value="1"/>
</dbReference>
<dbReference type="PANTHER" id="PTHR38011:SF11">
    <property type="entry name" value="2,5-DIAMINO-6-RIBOSYLAMINO-4(3H)-PYRIMIDINONE 5'-PHOSPHATE REDUCTASE"/>
    <property type="match status" value="1"/>
</dbReference>
<evidence type="ECO:0000259" key="1">
    <source>
        <dbReference type="Pfam" id="PF01872"/>
    </source>
</evidence>
<accession>A0ABS2KL02</accession>
<name>A0ABS2KL02_9GAMM</name>
<reference evidence="2" key="1">
    <citation type="submission" date="2020-10" db="EMBL/GenBank/DDBJ databases">
        <title>Phylogeny of dyella-like bacteria.</title>
        <authorList>
            <person name="Fu J."/>
        </authorList>
    </citation>
    <scope>NUCLEOTIDE SEQUENCE</scope>
    <source>
        <strain evidence="2">DHON07</strain>
    </source>
</reference>
<dbReference type="Gene3D" id="3.40.430.10">
    <property type="entry name" value="Dihydrofolate Reductase, subunit A"/>
    <property type="match status" value="1"/>
</dbReference>
<dbReference type="SUPFAM" id="SSF53597">
    <property type="entry name" value="Dihydrofolate reductase-like"/>
    <property type="match status" value="1"/>
</dbReference>
<keyword evidence="3" id="KW-1185">Reference proteome</keyword>
<dbReference type="RefSeq" id="WP_204633383.1">
    <property type="nucleotide sequence ID" value="NZ_BSOC01000001.1"/>
</dbReference>
<dbReference type="Proteomes" id="UP001430193">
    <property type="component" value="Unassembled WGS sequence"/>
</dbReference>
<dbReference type="EMBL" id="JADIKF010000040">
    <property type="protein sequence ID" value="MBM7131835.1"/>
    <property type="molecule type" value="Genomic_DNA"/>
</dbReference>